<dbReference type="Proteomes" id="UP000619545">
    <property type="component" value="Unassembled WGS sequence"/>
</dbReference>
<feature type="compositionally biased region" description="Basic and acidic residues" evidence="1">
    <location>
        <begin position="96"/>
        <end position="107"/>
    </location>
</feature>
<evidence type="ECO:0000313" key="4">
    <source>
        <dbReference type="Proteomes" id="UP000619545"/>
    </source>
</evidence>
<dbReference type="AlphaFoldDB" id="A0A832T6Z6"/>
<name>A0A832T6Z6_9EURY</name>
<feature type="region of interest" description="Disordered" evidence="1">
    <location>
        <begin position="96"/>
        <end position="123"/>
    </location>
</feature>
<dbReference type="InterPro" id="IPR027275">
    <property type="entry name" value="PRC-brl_dom"/>
</dbReference>
<organism evidence="3 4">
    <name type="scientific">Methanopyrus kandleri</name>
    <dbReference type="NCBI Taxonomy" id="2320"/>
    <lineage>
        <taxon>Archaea</taxon>
        <taxon>Methanobacteriati</taxon>
        <taxon>Methanobacteriota</taxon>
        <taxon>Methanomada group</taxon>
        <taxon>Methanopyri</taxon>
        <taxon>Methanopyrales</taxon>
        <taxon>Methanopyraceae</taxon>
        <taxon>Methanopyrus</taxon>
    </lineage>
</organism>
<protein>
    <recommendedName>
        <fullName evidence="2">PRC-barrel domain-containing protein</fullName>
    </recommendedName>
</protein>
<sequence length="123" mass="13495">MTNGESSNEEEYRKRYVRFQRLLGMEVFTEDGRRVGTVEDVTFDPRTGDLVRFLVIVTEQPSGGGLLPLPGGGGRRTETVDAELVKAVGDIIIIESPEKASSGEEGKRKKQESSPAKPSDLEI</sequence>
<dbReference type="Pfam" id="PF05239">
    <property type="entry name" value="PRC"/>
    <property type="match status" value="1"/>
</dbReference>
<evidence type="ECO:0000256" key="1">
    <source>
        <dbReference type="SAM" id="MobiDB-lite"/>
    </source>
</evidence>
<evidence type="ECO:0000259" key="2">
    <source>
        <dbReference type="Pfam" id="PF05239"/>
    </source>
</evidence>
<accession>A0A832T6Z6</accession>
<dbReference type="InterPro" id="IPR011033">
    <property type="entry name" value="PRC_barrel-like_sf"/>
</dbReference>
<evidence type="ECO:0000313" key="3">
    <source>
        <dbReference type="EMBL" id="HII70764.1"/>
    </source>
</evidence>
<reference evidence="3" key="1">
    <citation type="journal article" date="2020" name="bioRxiv">
        <title>A rank-normalized archaeal taxonomy based on genome phylogeny resolves widespread incomplete and uneven classifications.</title>
        <authorList>
            <person name="Rinke C."/>
            <person name="Chuvochina M."/>
            <person name="Mussig A.J."/>
            <person name="Chaumeil P.-A."/>
            <person name="Waite D.W."/>
            <person name="Whitman W.B."/>
            <person name="Parks D.H."/>
            <person name="Hugenholtz P."/>
        </authorList>
    </citation>
    <scope>NUCLEOTIDE SEQUENCE</scope>
    <source>
        <strain evidence="3">UBA8853</strain>
    </source>
</reference>
<feature type="domain" description="PRC-barrel" evidence="2">
    <location>
        <begin position="17"/>
        <end position="99"/>
    </location>
</feature>
<dbReference type="Gene3D" id="2.30.30.240">
    <property type="entry name" value="PRC-barrel domain"/>
    <property type="match status" value="1"/>
</dbReference>
<dbReference type="GeneID" id="1477399"/>
<proteinExistence type="predicted"/>
<dbReference type="EMBL" id="DUJS01000004">
    <property type="protein sequence ID" value="HII70764.1"/>
    <property type="molecule type" value="Genomic_DNA"/>
</dbReference>
<gene>
    <name evidence="3" type="ORF">HA336_05980</name>
</gene>
<comment type="caution">
    <text evidence="3">The sequence shown here is derived from an EMBL/GenBank/DDBJ whole genome shotgun (WGS) entry which is preliminary data.</text>
</comment>
<dbReference type="SUPFAM" id="SSF50346">
    <property type="entry name" value="PRC-barrel domain"/>
    <property type="match status" value="1"/>
</dbReference>
<dbReference type="RefSeq" id="WP_011018468.1">
    <property type="nucleotide sequence ID" value="NZ_DUJS01000004.1"/>
</dbReference>